<dbReference type="OrthoDB" id="6513042at2759"/>
<dbReference type="GO" id="GO:0030422">
    <property type="term" value="P:siRNA processing"/>
    <property type="evidence" value="ECO:0007669"/>
    <property type="project" value="TreeGrafter"/>
</dbReference>
<dbReference type="KEGG" id="scm:SCHCO_02506699"/>
<dbReference type="EMBL" id="GL377307">
    <property type="protein sequence ID" value="EFI96146.1"/>
    <property type="molecule type" value="Genomic_DNA"/>
</dbReference>
<dbReference type="GO" id="GO:0003968">
    <property type="term" value="F:RNA-directed RNA polymerase activity"/>
    <property type="evidence" value="ECO:0007669"/>
    <property type="project" value="UniProtKB-KW"/>
</dbReference>
<evidence type="ECO:0000313" key="3">
    <source>
        <dbReference type="EMBL" id="EFI96146.1"/>
    </source>
</evidence>
<dbReference type="STRING" id="578458.D8Q878"/>
<keyword evidence="1" id="KW-0696">RNA-directed RNA polymerase</keyword>
<dbReference type="InParanoid" id="D8Q878"/>
<dbReference type="GO" id="GO:0031380">
    <property type="term" value="C:nuclear RNA-directed RNA polymerase complex"/>
    <property type="evidence" value="ECO:0007669"/>
    <property type="project" value="TreeGrafter"/>
</dbReference>
<name>D8Q878_SCHCM</name>
<dbReference type="EC" id="2.7.7.48" evidence="1"/>
<proteinExistence type="inferred from homology"/>
<sequence>MQKLNEIHDDDDNGPRISIRAVQFGCLDYDESTFSIEWEERFNDRHAYAVFDGERREICVKMRHADAPARLSLVAMRFSHIKSLSAPPSRRSQDPSLTIVLSVPPSFESEIKNRFLGLDAKRTRLPHLPFGDHKRVVAFTSFALRLELPSQTALRDFRNLAKDAGLWHHVDEYDCPAVRDGVYAQHVLDEVRSWMARAPWCIAFQLASLLCSLLIRPGDLLSFRPQVRKVQERFGEQYCARFLRHFQERLVAWICYEDDSETVQECFDRAAKDFERRGIEETVQPTNVSLFQSLHAIITPTRIILQGPYPERSNRVIRMFDVQHHDSFLRVSFTEETKLQYRFDREVDTASFVRSRVGSILKNGLVIAGREFEFLAYSQSALKEHTVYFVKPFRVGDTEVNAASVIASIGNFEKSSDRLCPARYAARLSQAFTATDASIVVNPAETHIISDISTPDGMYHFTDGVGTMSREMAVDAYTEVNRYRKRAMNGRGIPAAFQIRFMGSKGMLSVDHTLQGRVVCLRDSMIKFDCPNNRNLEIARVFDRPAKYYLNRPLIMLLEGLGVPYETFLQHQDAAVQDAYSSTESLTKAARMLEALGLGTSFRLPSLLLNLVKLCNIENLGDNKFYSRMLEFAIHHVLRELKNHARIPIPGAYTLVGVADVHGYLKEWEIFACIKAHDSDEVIYLEGDILIPRSPSIHPGDVQIARAIGRPRPGSPFAKEPLANTVVFSVRGTHISLPL</sequence>
<keyword evidence="4" id="KW-1185">Reference proteome</keyword>
<keyword evidence="1" id="KW-0694">RNA-binding</keyword>
<dbReference type="PANTHER" id="PTHR23079">
    <property type="entry name" value="RNA-DEPENDENT RNA POLYMERASE"/>
    <property type="match status" value="1"/>
</dbReference>
<evidence type="ECO:0000259" key="2">
    <source>
        <dbReference type="Pfam" id="PF05183"/>
    </source>
</evidence>
<comment type="catalytic activity">
    <reaction evidence="1">
        <text>RNA(n) + a ribonucleoside 5'-triphosphate = RNA(n+1) + diphosphate</text>
        <dbReference type="Rhea" id="RHEA:21248"/>
        <dbReference type="Rhea" id="RHEA-COMP:14527"/>
        <dbReference type="Rhea" id="RHEA-COMP:17342"/>
        <dbReference type="ChEBI" id="CHEBI:33019"/>
        <dbReference type="ChEBI" id="CHEBI:61557"/>
        <dbReference type="ChEBI" id="CHEBI:140395"/>
        <dbReference type="EC" id="2.7.7.48"/>
    </reaction>
</comment>
<dbReference type="HOGENOM" id="CLU_001366_2_1_1"/>
<protein>
    <recommendedName>
        <fullName evidence="1">RNA-dependent RNA polymerase</fullName>
        <ecNumber evidence="1">2.7.7.48</ecNumber>
    </recommendedName>
</protein>
<dbReference type="InterPro" id="IPR007855">
    <property type="entry name" value="RDRP"/>
</dbReference>
<dbReference type="eggNOG" id="KOG0988">
    <property type="taxonomic scope" value="Eukaryota"/>
</dbReference>
<dbReference type="FunCoup" id="D8Q878">
    <property type="interactions" value="3"/>
</dbReference>
<comment type="similarity">
    <text evidence="1">Belongs to the RdRP family.</text>
</comment>
<gene>
    <name evidence="3" type="ORF">SCHCODRAFT_57049</name>
</gene>
<dbReference type="PANTHER" id="PTHR23079:SF55">
    <property type="entry name" value="RNA-DIRECTED RNA POLYMERASE"/>
    <property type="match status" value="1"/>
</dbReference>
<dbReference type="GeneID" id="9586872"/>
<dbReference type="GO" id="GO:0003723">
    <property type="term" value="F:RNA binding"/>
    <property type="evidence" value="ECO:0007669"/>
    <property type="project" value="UniProtKB-KW"/>
</dbReference>
<dbReference type="OMA" id="HEDSIAP"/>
<dbReference type="RefSeq" id="XP_003031049.1">
    <property type="nucleotide sequence ID" value="XM_003031003.1"/>
</dbReference>
<dbReference type="AlphaFoldDB" id="D8Q878"/>
<keyword evidence="1" id="KW-0808">Transferase</keyword>
<feature type="domain" description="RDRP core" evidence="2">
    <location>
        <begin position="298"/>
        <end position="733"/>
    </location>
</feature>
<reference evidence="3 4" key="1">
    <citation type="journal article" date="2010" name="Nat. Biotechnol.">
        <title>Genome sequence of the model mushroom Schizophyllum commune.</title>
        <authorList>
            <person name="Ohm R.A."/>
            <person name="de Jong J.F."/>
            <person name="Lugones L.G."/>
            <person name="Aerts A."/>
            <person name="Kothe E."/>
            <person name="Stajich J.E."/>
            <person name="de Vries R.P."/>
            <person name="Record E."/>
            <person name="Levasseur A."/>
            <person name="Baker S.E."/>
            <person name="Bartholomew K.A."/>
            <person name="Coutinho P.M."/>
            <person name="Erdmann S."/>
            <person name="Fowler T.J."/>
            <person name="Gathman A.C."/>
            <person name="Lombard V."/>
            <person name="Henrissat B."/>
            <person name="Knabe N."/>
            <person name="Kuees U."/>
            <person name="Lilly W.W."/>
            <person name="Lindquist E."/>
            <person name="Lucas S."/>
            <person name="Magnuson J.K."/>
            <person name="Piumi F."/>
            <person name="Raudaskoski M."/>
            <person name="Salamov A."/>
            <person name="Schmutz J."/>
            <person name="Schwarze F.W.M.R."/>
            <person name="vanKuyk P.A."/>
            <person name="Horton J.S."/>
            <person name="Grigoriev I.V."/>
            <person name="Woesten H.A.B."/>
        </authorList>
    </citation>
    <scope>NUCLEOTIDE SEQUENCE [LARGE SCALE GENOMIC DNA]</scope>
    <source>
        <strain evidence="4">H4-8 / FGSC 9210</strain>
    </source>
</reference>
<evidence type="ECO:0000256" key="1">
    <source>
        <dbReference type="RuleBase" id="RU363098"/>
    </source>
</evidence>
<keyword evidence="1" id="KW-0548">Nucleotidyltransferase</keyword>
<dbReference type="Proteomes" id="UP000007431">
    <property type="component" value="Unassembled WGS sequence"/>
</dbReference>
<dbReference type="Pfam" id="PF05183">
    <property type="entry name" value="RdRP"/>
    <property type="match status" value="1"/>
</dbReference>
<organism evidence="4">
    <name type="scientific">Schizophyllum commune (strain H4-8 / FGSC 9210)</name>
    <name type="common">Split gill fungus</name>
    <dbReference type="NCBI Taxonomy" id="578458"/>
    <lineage>
        <taxon>Eukaryota</taxon>
        <taxon>Fungi</taxon>
        <taxon>Dikarya</taxon>
        <taxon>Basidiomycota</taxon>
        <taxon>Agaricomycotina</taxon>
        <taxon>Agaricomycetes</taxon>
        <taxon>Agaricomycetidae</taxon>
        <taxon>Agaricales</taxon>
        <taxon>Schizophyllaceae</taxon>
        <taxon>Schizophyllum</taxon>
    </lineage>
</organism>
<dbReference type="InterPro" id="IPR057596">
    <property type="entry name" value="RDRP_core"/>
</dbReference>
<evidence type="ECO:0000313" key="4">
    <source>
        <dbReference type="Proteomes" id="UP000007431"/>
    </source>
</evidence>
<accession>D8Q878</accession>
<dbReference type="VEuPathDB" id="FungiDB:SCHCODRAFT_02506699"/>